<dbReference type="Proteomes" id="UP000216947">
    <property type="component" value="Unassembled WGS sequence"/>
</dbReference>
<dbReference type="NCBIfam" id="TIGR01563">
    <property type="entry name" value="gp16_SPP1"/>
    <property type="match status" value="1"/>
</dbReference>
<dbReference type="InterPro" id="IPR038666">
    <property type="entry name" value="SSP1_head-tail_sf"/>
</dbReference>
<evidence type="ECO:0000313" key="1">
    <source>
        <dbReference type="EMBL" id="OZI17930.1"/>
    </source>
</evidence>
<dbReference type="RefSeq" id="WP_094796953.1">
    <property type="nucleotide sequence ID" value="NZ_NEVK01000006.1"/>
</dbReference>
<gene>
    <name evidence="1" type="ORF">CAL19_12670</name>
</gene>
<keyword evidence="2" id="KW-1185">Reference proteome</keyword>
<dbReference type="EMBL" id="NEVK01000006">
    <property type="protein sequence ID" value="OZI17930.1"/>
    <property type="molecule type" value="Genomic_DNA"/>
</dbReference>
<comment type="caution">
    <text evidence="1">The sequence shown here is derived from an EMBL/GenBank/DDBJ whole genome shotgun (WGS) entry which is preliminary data.</text>
</comment>
<name>A0A261QZZ1_9BORD</name>
<sequence length="107" mass="12324">MRAGPMNSRIAIQEEITTPDGGGGFVKTWQTVFSIWAHWKHQSMYERLQAMQLQSGVVHRLEVRCRDDITPKHRILYKGKAYQIRAVVNVNELNDKMELQVEEGVAT</sequence>
<protein>
    <recommendedName>
        <fullName evidence="3">Head-tail adaptor protein</fullName>
    </recommendedName>
</protein>
<evidence type="ECO:0000313" key="2">
    <source>
        <dbReference type="Proteomes" id="UP000216947"/>
    </source>
</evidence>
<dbReference type="AlphaFoldDB" id="A0A261QZZ1"/>
<dbReference type="Pfam" id="PF05521">
    <property type="entry name" value="Phage_HCP"/>
    <property type="match status" value="1"/>
</dbReference>
<dbReference type="InterPro" id="IPR008767">
    <property type="entry name" value="Phage_SPP1_head-tail_adaptor"/>
</dbReference>
<accession>A0A261QZZ1</accession>
<organism evidence="1 2">
    <name type="scientific">Bordetella genomosp. 7</name>
    <dbReference type="NCBI Taxonomy" id="1416805"/>
    <lineage>
        <taxon>Bacteria</taxon>
        <taxon>Pseudomonadati</taxon>
        <taxon>Pseudomonadota</taxon>
        <taxon>Betaproteobacteria</taxon>
        <taxon>Burkholderiales</taxon>
        <taxon>Alcaligenaceae</taxon>
        <taxon>Bordetella</taxon>
    </lineage>
</organism>
<dbReference type="Gene3D" id="2.40.10.270">
    <property type="entry name" value="Bacteriophage SPP1 head-tail adaptor protein"/>
    <property type="match status" value="1"/>
</dbReference>
<reference evidence="2" key="1">
    <citation type="submission" date="2017-05" db="EMBL/GenBank/DDBJ databases">
        <title>Complete and WGS of Bordetella genogroups.</title>
        <authorList>
            <person name="Spilker T."/>
            <person name="Lipuma J."/>
        </authorList>
    </citation>
    <scope>NUCLEOTIDE SEQUENCE [LARGE SCALE GENOMIC DNA]</scope>
    <source>
        <strain evidence="2">AU18089</strain>
    </source>
</reference>
<proteinExistence type="predicted"/>
<evidence type="ECO:0008006" key="3">
    <source>
        <dbReference type="Google" id="ProtNLM"/>
    </source>
</evidence>